<organism evidence="8 9">
    <name type="scientific">Puccinia graminis f. sp. tritici (strain CRL 75-36-700-3 / race SCCL)</name>
    <name type="common">Black stem rust fungus</name>
    <dbReference type="NCBI Taxonomy" id="418459"/>
    <lineage>
        <taxon>Eukaryota</taxon>
        <taxon>Fungi</taxon>
        <taxon>Dikarya</taxon>
        <taxon>Basidiomycota</taxon>
        <taxon>Pucciniomycotina</taxon>
        <taxon>Pucciniomycetes</taxon>
        <taxon>Pucciniales</taxon>
        <taxon>Pucciniaceae</taxon>
        <taxon>Puccinia</taxon>
    </lineage>
</organism>
<evidence type="ECO:0000256" key="1">
    <source>
        <dbReference type="ARBA" id="ARBA00004141"/>
    </source>
</evidence>
<dbReference type="GO" id="GO:0016020">
    <property type="term" value="C:membrane"/>
    <property type="evidence" value="ECO:0000318"/>
    <property type="project" value="GO_Central"/>
</dbReference>
<dbReference type="Pfam" id="PF00324">
    <property type="entry name" value="AA_permease"/>
    <property type="match status" value="2"/>
</dbReference>
<keyword evidence="9" id="KW-1185">Reference proteome</keyword>
<dbReference type="Gene3D" id="1.20.1740.10">
    <property type="entry name" value="Amino acid/polyamine transporter I"/>
    <property type="match status" value="2"/>
</dbReference>
<dbReference type="GO" id="GO:0003333">
    <property type="term" value="P:amino acid transmembrane transport"/>
    <property type="evidence" value="ECO:0000318"/>
    <property type="project" value="GO_Central"/>
</dbReference>
<sequence>MGIFDASITPGGSAIFGTNLFPSAFTRKRMDSSPEKKTARDIEKAKTSPEPDNINDIAIDGGQKSRYQRARHFSIDIIGSTISIGFFVGLGEALSEGGPAGLLLGYIVMGAVVCSMMVALVAGQTIHYSCRFVDPALGFALGWTYCLSTGQEQIIGPFGLQLYWILPGPFRESDSLFWSSLVQAAFSYQGATLLAEAAAEYENPGKHTSQVINKNFFVIMIFYTVGMTVAGSLVPYVSTRLQTGISPFVIAIDSAKISILPDIVNGLLVVLTGVFPSAHSNICVTAAFGLLAYMDVDDSGSGKTYIRFYHGLKHIKLDRNTLAYWAPFQPWLSYFGFTMTSLMIIFNCSDLVLNPESSLLSQEL</sequence>
<evidence type="ECO:0000313" key="8">
    <source>
        <dbReference type="EMBL" id="EFP75975.1"/>
    </source>
</evidence>
<dbReference type="InterPro" id="IPR004841">
    <property type="entry name" value="AA-permease/SLC12A_dom"/>
</dbReference>
<dbReference type="HOGENOM" id="CLU_051892_0_0_1"/>
<reference evidence="9" key="2">
    <citation type="journal article" date="2011" name="Proc. Natl. Acad. Sci. U.S.A.">
        <title>Obligate biotrophy features unraveled by the genomic analysis of rust fungi.</title>
        <authorList>
            <person name="Duplessis S."/>
            <person name="Cuomo C.A."/>
            <person name="Lin Y.-C."/>
            <person name="Aerts A."/>
            <person name="Tisserant E."/>
            <person name="Veneault-Fourrey C."/>
            <person name="Joly D.L."/>
            <person name="Hacquard S."/>
            <person name="Amselem J."/>
            <person name="Cantarel B.L."/>
            <person name="Chiu R."/>
            <person name="Coutinho P.M."/>
            <person name="Feau N."/>
            <person name="Field M."/>
            <person name="Frey P."/>
            <person name="Gelhaye E."/>
            <person name="Goldberg J."/>
            <person name="Grabherr M.G."/>
            <person name="Kodira C.D."/>
            <person name="Kohler A."/>
            <person name="Kuees U."/>
            <person name="Lindquist E.A."/>
            <person name="Lucas S.M."/>
            <person name="Mago R."/>
            <person name="Mauceli E."/>
            <person name="Morin E."/>
            <person name="Murat C."/>
            <person name="Pangilinan J.L."/>
            <person name="Park R."/>
            <person name="Pearson M."/>
            <person name="Quesneville H."/>
            <person name="Rouhier N."/>
            <person name="Sakthikumar S."/>
            <person name="Salamov A.A."/>
            <person name="Schmutz J."/>
            <person name="Selles B."/>
            <person name="Shapiro H."/>
            <person name="Tanguay P."/>
            <person name="Tuskan G.A."/>
            <person name="Henrissat B."/>
            <person name="Van de Peer Y."/>
            <person name="Rouze P."/>
            <person name="Ellis J.G."/>
            <person name="Dodds P.N."/>
            <person name="Schein J.E."/>
            <person name="Zhong S."/>
            <person name="Hamelin R.C."/>
            <person name="Grigoriev I.V."/>
            <person name="Szabo L.J."/>
            <person name="Martin F."/>
        </authorList>
    </citation>
    <scope>NUCLEOTIDE SEQUENCE [LARGE SCALE GENOMIC DNA]</scope>
    <source>
        <strain evidence="9">CRL 75-36-700-3 / race SCCL</strain>
    </source>
</reference>
<feature type="transmembrane region" description="Helical" evidence="6">
    <location>
        <begin position="216"/>
        <end position="237"/>
    </location>
</feature>
<evidence type="ECO:0000313" key="9">
    <source>
        <dbReference type="Proteomes" id="UP000008783"/>
    </source>
</evidence>
<dbReference type="VEuPathDB" id="FungiDB:PGTG_01306"/>
<keyword evidence="3 6" id="KW-1133">Transmembrane helix</keyword>
<dbReference type="RefSeq" id="XP_003320394.1">
    <property type="nucleotide sequence ID" value="XM_003320346.1"/>
</dbReference>
<comment type="subcellular location">
    <subcellularLocation>
        <location evidence="1">Membrane</location>
        <topology evidence="1">Multi-pass membrane protein</topology>
    </subcellularLocation>
</comment>
<dbReference type="AlphaFoldDB" id="E3JVA0"/>
<dbReference type="PANTHER" id="PTHR43341">
    <property type="entry name" value="AMINO ACID PERMEASE"/>
    <property type="match status" value="1"/>
</dbReference>
<reference key="1">
    <citation type="submission" date="2007-01" db="EMBL/GenBank/DDBJ databases">
        <title>The Genome Sequence of Puccinia graminis f. sp. tritici Strain CRL 75-36-700-3.</title>
        <authorList>
            <consortium name="The Broad Institute Genome Sequencing Platform"/>
            <person name="Birren B."/>
            <person name="Lander E."/>
            <person name="Galagan J."/>
            <person name="Nusbaum C."/>
            <person name="Devon K."/>
            <person name="Cuomo C."/>
            <person name="Jaffe D."/>
            <person name="Butler J."/>
            <person name="Alvarez P."/>
            <person name="Gnerre S."/>
            <person name="Grabherr M."/>
            <person name="Mauceli E."/>
            <person name="Brockman W."/>
            <person name="Young S."/>
            <person name="LaButti K."/>
            <person name="Sykes S."/>
            <person name="DeCaprio D."/>
            <person name="Crawford M."/>
            <person name="Koehrsen M."/>
            <person name="Engels R."/>
            <person name="Montgomery P."/>
            <person name="Pearson M."/>
            <person name="Howarth C."/>
            <person name="Larson L."/>
            <person name="White J."/>
            <person name="Zeng Q."/>
            <person name="Kodira C."/>
            <person name="Yandava C."/>
            <person name="Alvarado L."/>
            <person name="O'Leary S."/>
            <person name="Szabo L."/>
            <person name="Dean R."/>
            <person name="Schein J."/>
        </authorList>
    </citation>
    <scope>NUCLEOTIDE SEQUENCE</scope>
    <source>
        <strain>CRL 75-36-700-3</strain>
    </source>
</reference>
<keyword evidence="2 6" id="KW-0812">Transmembrane</keyword>
<evidence type="ECO:0000256" key="6">
    <source>
        <dbReference type="SAM" id="Phobius"/>
    </source>
</evidence>
<evidence type="ECO:0000259" key="7">
    <source>
        <dbReference type="Pfam" id="PF00324"/>
    </source>
</evidence>
<name>E3JVA0_PUCGT</name>
<keyword evidence="4 6" id="KW-0472">Membrane</keyword>
<evidence type="ECO:0000256" key="4">
    <source>
        <dbReference type="ARBA" id="ARBA00023136"/>
    </source>
</evidence>
<dbReference type="KEGG" id="pgr:PGTG_01306"/>
<accession>E3JVA0</accession>
<feature type="region of interest" description="Disordered" evidence="5">
    <location>
        <begin position="27"/>
        <end position="56"/>
    </location>
</feature>
<dbReference type="OrthoDB" id="4367663at2759"/>
<dbReference type="InParanoid" id="E3JVA0"/>
<protein>
    <recommendedName>
        <fullName evidence="7">Amino acid permease/ SLC12A domain-containing protein</fullName>
    </recommendedName>
</protein>
<dbReference type="GeneID" id="10533055"/>
<gene>
    <name evidence="8" type="ORF">PGTG_01306</name>
</gene>
<proteinExistence type="predicted"/>
<feature type="domain" description="Amino acid permease/ SLC12A" evidence="7">
    <location>
        <begin position="77"/>
        <end position="148"/>
    </location>
</feature>
<evidence type="ECO:0000256" key="5">
    <source>
        <dbReference type="SAM" id="MobiDB-lite"/>
    </source>
</evidence>
<feature type="transmembrane region" description="Helical" evidence="6">
    <location>
        <begin position="103"/>
        <end position="122"/>
    </location>
</feature>
<dbReference type="Proteomes" id="UP000008783">
    <property type="component" value="Unassembled WGS sequence"/>
</dbReference>
<feature type="compositionally biased region" description="Basic and acidic residues" evidence="5">
    <location>
        <begin position="28"/>
        <end position="49"/>
    </location>
</feature>
<evidence type="ECO:0000256" key="3">
    <source>
        <dbReference type="ARBA" id="ARBA00022989"/>
    </source>
</evidence>
<dbReference type="PANTHER" id="PTHR43341:SF4">
    <property type="entry name" value="ARGININE PERMEASE CAN1-RELATED"/>
    <property type="match status" value="1"/>
</dbReference>
<evidence type="ECO:0000256" key="2">
    <source>
        <dbReference type="ARBA" id="ARBA00022692"/>
    </source>
</evidence>
<dbReference type="InterPro" id="IPR050524">
    <property type="entry name" value="APC_YAT"/>
</dbReference>
<feature type="transmembrane region" description="Helical" evidence="6">
    <location>
        <begin position="73"/>
        <end position="91"/>
    </location>
</feature>
<feature type="domain" description="Amino acid permease/ SLC12A" evidence="7">
    <location>
        <begin position="177"/>
        <end position="283"/>
    </location>
</feature>
<dbReference type="GO" id="GO:0015171">
    <property type="term" value="F:amino acid transmembrane transporter activity"/>
    <property type="evidence" value="ECO:0000318"/>
    <property type="project" value="GO_Central"/>
</dbReference>
<dbReference type="EMBL" id="DS178264">
    <property type="protein sequence ID" value="EFP75975.1"/>
    <property type="molecule type" value="Genomic_DNA"/>
</dbReference>